<dbReference type="RefSeq" id="XP_062636112.1">
    <property type="nucleotide sequence ID" value="XM_062781104.1"/>
</dbReference>
<dbReference type="Proteomes" id="UP001302676">
    <property type="component" value="Unassembled WGS sequence"/>
</dbReference>
<protein>
    <submittedName>
        <fullName evidence="2">Uncharacterized protein</fullName>
    </submittedName>
</protein>
<feature type="region of interest" description="Disordered" evidence="1">
    <location>
        <begin position="1"/>
        <end position="47"/>
    </location>
</feature>
<proteinExistence type="predicted"/>
<keyword evidence="3" id="KW-1185">Reference proteome</keyword>
<name>A0AAN6V3A7_9PEZI</name>
<organism evidence="2 3">
    <name type="scientific">Dichotomopilus funicola</name>
    <dbReference type="NCBI Taxonomy" id="1934379"/>
    <lineage>
        <taxon>Eukaryota</taxon>
        <taxon>Fungi</taxon>
        <taxon>Dikarya</taxon>
        <taxon>Ascomycota</taxon>
        <taxon>Pezizomycotina</taxon>
        <taxon>Sordariomycetes</taxon>
        <taxon>Sordariomycetidae</taxon>
        <taxon>Sordariales</taxon>
        <taxon>Chaetomiaceae</taxon>
        <taxon>Dichotomopilus</taxon>
    </lineage>
</organism>
<reference evidence="2" key="2">
    <citation type="submission" date="2023-05" db="EMBL/GenBank/DDBJ databases">
        <authorList>
            <consortium name="Lawrence Berkeley National Laboratory"/>
            <person name="Steindorff A."/>
            <person name="Hensen N."/>
            <person name="Bonometti L."/>
            <person name="Westerberg I."/>
            <person name="Brannstrom I.O."/>
            <person name="Guillou S."/>
            <person name="Cros-Aarteil S."/>
            <person name="Calhoun S."/>
            <person name="Haridas S."/>
            <person name="Kuo A."/>
            <person name="Mondo S."/>
            <person name="Pangilinan J."/>
            <person name="Riley R."/>
            <person name="Labutti K."/>
            <person name="Andreopoulos B."/>
            <person name="Lipzen A."/>
            <person name="Chen C."/>
            <person name="Yanf M."/>
            <person name="Daum C."/>
            <person name="Ng V."/>
            <person name="Clum A."/>
            <person name="Ohm R."/>
            <person name="Martin F."/>
            <person name="Silar P."/>
            <person name="Natvig D."/>
            <person name="Lalanne C."/>
            <person name="Gautier V."/>
            <person name="Ament-Velasquez S.L."/>
            <person name="Kruys A."/>
            <person name="Hutchinson M.I."/>
            <person name="Powell A.J."/>
            <person name="Barry K."/>
            <person name="Miller A.N."/>
            <person name="Grigoriev I.V."/>
            <person name="Debuchy R."/>
            <person name="Gladieux P."/>
            <person name="Thoren M.H."/>
            <person name="Johannesson H."/>
        </authorList>
    </citation>
    <scope>NUCLEOTIDE SEQUENCE</scope>
    <source>
        <strain evidence="2">CBS 141.50</strain>
    </source>
</reference>
<sequence length="236" mass="25048">MKVVPTPVSASKAASHTRPSPRLPPLVPRHQAAAASPIRAQHARRSSVSRNWIFDGRANKPVNHRAKVGLWLETVEPSQESPPPSPSLPASPAGLRRRSSTLGAASAIPITPRVPPDAALFMRRLGSQRTPLADITSIVLAAESPSSFYETETPADSPHLSSHSSYPASDLTSAIDLLTADEAKRLLFVSAQSDISIADAIRGIAISRTSAGSIELGSPRSIPLADTFRFDGPEYS</sequence>
<evidence type="ECO:0000313" key="2">
    <source>
        <dbReference type="EMBL" id="KAK4142741.1"/>
    </source>
</evidence>
<dbReference type="AlphaFoldDB" id="A0AAN6V3A7"/>
<reference evidence="2" key="1">
    <citation type="journal article" date="2023" name="Mol. Phylogenet. Evol.">
        <title>Genome-scale phylogeny and comparative genomics of the fungal order Sordariales.</title>
        <authorList>
            <person name="Hensen N."/>
            <person name="Bonometti L."/>
            <person name="Westerberg I."/>
            <person name="Brannstrom I.O."/>
            <person name="Guillou S."/>
            <person name="Cros-Aarteil S."/>
            <person name="Calhoun S."/>
            <person name="Haridas S."/>
            <person name="Kuo A."/>
            <person name="Mondo S."/>
            <person name="Pangilinan J."/>
            <person name="Riley R."/>
            <person name="LaButti K."/>
            <person name="Andreopoulos B."/>
            <person name="Lipzen A."/>
            <person name="Chen C."/>
            <person name="Yan M."/>
            <person name="Daum C."/>
            <person name="Ng V."/>
            <person name="Clum A."/>
            <person name="Steindorff A."/>
            <person name="Ohm R.A."/>
            <person name="Martin F."/>
            <person name="Silar P."/>
            <person name="Natvig D.O."/>
            <person name="Lalanne C."/>
            <person name="Gautier V."/>
            <person name="Ament-Velasquez S.L."/>
            <person name="Kruys A."/>
            <person name="Hutchinson M.I."/>
            <person name="Powell A.J."/>
            <person name="Barry K."/>
            <person name="Miller A.N."/>
            <person name="Grigoriev I.V."/>
            <person name="Debuchy R."/>
            <person name="Gladieux P."/>
            <person name="Hiltunen Thoren M."/>
            <person name="Johannesson H."/>
        </authorList>
    </citation>
    <scope>NUCLEOTIDE SEQUENCE</scope>
    <source>
        <strain evidence="2">CBS 141.50</strain>
    </source>
</reference>
<evidence type="ECO:0000313" key="3">
    <source>
        <dbReference type="Proteomes" id="UP001302676"/>
    </source>
</evidence>
<feature type="region of interest" description="Disordered" evidence="1">
    <location>
        <begin position="75"/>
        <end position="99"/>
    </location>
</feature>
<accession>A0AAN6V3A7</accession>
<dbReference type="GeneID" id="87817717"/>
<feature type="compositionally biased region" description="Pro residues" evidence="1">
    <location>
        <begin position="80"/>
        <end position="89"/>
    </location>
</feature>
<dbReference type="EMBL" id="MU853594">
    <property type="protein sequence ID" value="KAK4142741.1"/>
    <property type="molecule type" value="Genomic_DNA"/>
</dbReference>
<evidence type="ECO:0000256" key="1">
    <source>
        <dbReference type="SAM" id="MobiDB-lite"/>
    </source>
</evidence>
<comment type="caution">
    <text evidence="2">The sequence shown here is derived from an EMBL/GenBank/DDBJ whole genome shotgun (WGS) entry which is preliminary data.</text>
</comment>
<gene>
    <name evidence="2" type="ORF">C8A04DRAFT_29699</name>
</gene>